<dbReference type="STRING" id="996801.BW723_12030"/>
<evidence type="ECO:0000256" key="3">
    <source>
        <dbReference type="ARBA" id="ARBA00022722"/>
    </source>
</evidence>
<dbReference type="AlphaFoldDB" id="A0A1B8TPW1"/>
<organism evidence="11 12">
    <name type="scientific">Polaribacter reichenbachii</name>
    <dbReference type="NCBI Taxonomy" id="996801"/>
    <lineage>
        <taxon>Bacteria</taxon>
        <taxon>Pseudomonadati</taxon>
        <taxon>Bacteroidota</taxon>
        <taxon>Flavobacteriia</taxon>
        <taxon>Flavobacteriales</taxon>
        <taxon>Flavobacteriaceae</taxon>
    </lineage>
</organism>
<keyword evidence="9" id="KW-0812">Transmembrane</keyword>
<keyword evidence="6" id="KW-0378">Hydrolase</keyword>
<gene>
    <name evidence="11" type="ORF">LPB301_15745</name>
</gene>
<reference evidence="12" key="1">
    <citation type="submission" date="2016-02" db="EMBL/GenBank/DDBJ databases">
        <title>Paenibacillus sp. LPB0068, isolated from Crassostrea gigas.</title>
        <authorList>
            <person name="Shin S.-K."/>
            <person name="Yi H."/>
        </authorList>
    </citation>
    <scope>NUCLEOTIDE SEQUENCE [LARGE SCALE GENOMIC DNA]</scope>
    <source>
        <strain evidence="12">KCTC 23969</strain>
    </source>
</reference>
<dbReference type="GO" id="GO:0004519">
    <property type="term" value="F:endonuclease activity"/>
    <property type="evidence" value="ECO:0007669"/>
    <property type="project" value="UniProtKB-KW"/>
</dbReference>
<dbReference type="InterPro" id="IPR005135">
    <property type="entry name" value="Endo/exonuclease/phosphatase"/>
</dbReference>
<feature type="domain" description="Endonuclease/exonuclease/phosphatase" evidence="10">
    <location>
        <begin position="102"/>
        <end position="327"/>
    </location>
</feature>
<dbReference type="RefSeq" id="WP_068364402.1">
    <property type="nucleotide sequence ID" value="NZ_CP019337.1"/>
</dbReference>
<evidence type="ECO:0000256" key="2">
    <source>
        <dbReference type="ARBA" id="ARBA00001946"/>
    </source>
</evidence>
<comment type="cofactor">
    <cofactor evidence="1">
        <name>Mn(2+)</name>
        <dbReference type="ChEBI" id="CHEBI:29035"/>
    </cofactor>
</comment>
<sequence length="336" mass="39424">MKKLSFINTLIYIINSLMAACLLFSYLLPYVSPKSFPAFAILSLLVPILIVINLVFVVYWLINLKKQFLLSTLILLLGWFIIPNIYKFSEKDTSEKNDLKVMSYNVRMFNYWNWIDDKNILENINNFLKKESPDILLFQEYFNQKGINFNYKYKYLKPSKLNSNFGLAIYSKFPIINKGSFDFNNTSNNIIFADILRNKDTIRIYNIHLQSLGLNTDKDNFGQENSEKLIARLQEGFKKQAEQTTVFLEHEKKWNGKKIVAGDFNNTSYSWVYNQISEDKKDAFIEAGSGFGKSFNYWFPMRIDFILSDENAEITQFTSFTEKNSDHFSIQAKINW</sequence>
<keyword evidence="3" id="KW-0540">Nuclease</keyword>
<evidence type="ECO:0000256" key="1">
    <source>
        <dbReference type="ARBA" id="ARBA00001936"/>
    </source>
</evidence>
<dbReference type="OrthoDB" id="635146at2"/>
<dbReference type="EMBL" id="LSFL01000042">
    <property type="protein sequence ID" value="OBY61518.1"/>
    <property type="molecule type" value="Genomic_DNA"/>
</dbReference>
<dbReference type="CDD" id="cd09084">
    <property type="entry name" value="EEP-2"/>
    <property type="match status" value="1"/>
</dbReference>
<dbReference type="PANTHER" id="PTHR15822:SF4">
    <property type="entry name" value="TYROSYL-DNA PHOSPHODIESTERASE 2"/>
    <property type="match status" value="1"/>
</dbReference>
<evidence type="ECO:0000256" key="8">
    <source>
        <dbReference type="ARBA" id="ARBA00023204"/>
    </source>
</evidence>
<keyword evidence="11" id="KW-0255">Endonuclease</keyword>
<evidence type="ECO:0000313" key="11">
    <source>
        <dbReference type="EMBL" id="OBY61518.1"/>
    </source>
</evidence>
<evidence type="ECO:0000256" key="6">
    <source>
        <dbReference type="ARBA" id="ARBA00022801"/>
    </source>
</evidence>
<evidence type="ECO:0000259" key="10">
    <source>
        <dbReference type="Pfam" id="PF03372"/>
    </source>
</evidence>
<feature type="transmembrane region" description="Helical" evidence="9">
    <location>
        <begin position="6"/>
        <end position="27"/>
    </location>
</feature>
<proteinExistence type="predicted"/>
<evidence type="ECO:0000313" key="12">
    <source>
        <dbReference type="Proteomes" id="UP000092612"/>
    </source>
</evidence>
<keyword evidence="9" id="KW-1133">Transmembrane helix</keyword>
<keyword evidence="12" id="KW-1185">Reference proteome</keyword>
<keyword evidence="7" id="KW-0460">Magnesium</keyword>
<evidence type="ECO:0000256" key="4">
    <source>
        <dbReference type="ARBA" id="ARBA00022723"/>
    </source>
</evidence>
<protein>
    <submittedName>
        <fullName evidence="11">Endonuclease</fullName>
    </submittedName>
</protein>
<keyword evidence="4" id="KW-0479">Metal-binding</keyword>
<comment type="caution">
    <text evidence="11">The sequence shown here is derived from an EMBL/GenBank/DDBJ whole genome shotgun (WGS) entry which is preliminary data.</text>
</comment>
<feature type="transmembrane region" description="Helical" evidence="9">
    <location>
        <begin position="39"/>
        <end position="62"/>
    </location>
</feature>
<accession>A0A1B8TPW1</accession>
<dbReference type="InterPro" id="IPR051547">
    <property type="entry name" value="TDP2-like"/>
</dbReference>
<evidence type="ECO:0000256" key="9">
    <source>
        <dbReference type="SAM" id="Phobius"/>
    </source>
</evidence>
<dbReference type="PROSITE" id="PS51257">
    <property type="entry name" value="PROKAR_LIPOPROTEIN"/>
    <property type="match status" value="1"/>
</dbReference>
<dbReference type="PANTHER" id="PTHR15822">
    <property type="entry name" value="TRAF AND TNF RECEPTOR-ASSOCIATED PROTEIN"/>
    <property type="match status" value="1"/>
</dbReference>
<dbReference type="SUPFAM" id="SSF56219">
    <property type="entry name" value="DNase I-like"/>
    <property type="match status" value="1"/>
</dbReference>
<dbReference type="Gene3D" id="3.60.10.10">
    <property type="entry name" value="Endonuclease/exonuclease/phosphatase"/>
    <property type="match status" value="1"/>
</dbReference>
<keyword evidence="5" id="KW-0227">DNA damage</keyword>
<dbReference type="Proteomes" id="UP000092612">
    <property type="component" value="Unassembled WGS sequence"/>
</dbReference>
<name>A0A1B8TPW1_9FLAO</name>
<evidence type="ECO:0000256" key="7">
    <source>
        <dbReference type="ARBA" id="ARBA00022842"/>
    </source>
</evidence>
<dbReference type="InterPro" id="IPR036691">
    <property type="entry name" value="Endo/exonu/phosph_ase_sf"/>
</dbReference>
<dbReference type="Pfam" id="PF03372">
    <property type="entry name" value="Exo_endo_phos"/>
    <property type="match status" value="1"/>
</dbReference>
<evidence type="ECO:0000256" key="5">
    <source>
        <dbReference type="ARBA" id="ARBA00022763"/>
    </source>
</evidence>
<dbReference type="GO" id="GO:0006281">
    <property type="term" value="P:DNA repair"/>
    <property type="evidence" value="ECO:0007669"/>
    <property type="project" value="UniProtKB-KW"/>
</dbReference>
<feature type="transmembrane region" description="Helical" evidence="9">
    <location>
        <begin position="68"/>
        <end position="86"/>
    </location>
</feature>
<dbReference type="GO" id="GO:0016787">
    <property type="term" value="F:hydrolase activity"/>
    <property type="evidence" value="ECO:0007669"/>
    <property type="project" value="UniProtKB-KW"/>
</dbReference>
<comment type="cofactor">
    <cofactor evidence="2">
        <name>Mg(2+)</name>
        <dbReference type="ChEBI" id="CHEBI:18420"/>
    </cofactor>
</comment>
<keyword evidence="9" id="KW-0472">Membrane</keyword>
<dbReference type="KEGG" id="prn:BW723_12030"/>
<keyword evidence="8" id="KW-0234">DNA repair</keyword>
<dbReference type="GO" id="GO:0046872">
    <property type="term" value="F:metal ion binding"/>
    <property type="evidence" value="ECO:0007669"/>
    <property type="project" value="UniProtKB-KW"/>
</dbReference>